<reference evidence="2 3" key="1">
    <citation type="submission" date="2022-05" db="EMBL/GenBank/DDBJ databases">
        <authorList>
            <consortium name="Genoscope - CEA"/>
            <person name="William W."/>
        </authorList>
    </citation>
    <scope>NUCLEOTIDE SEQUENCE [LARGE SCALE GENOMIC DNA]</scope>
</reference>
<dbReference type="EMBL" id="CALNXK010000217">
    <property type="protein sequence ID" value="CAH3176826.1"/>
    <property type="molecule type" value="Genomic_DNA"/>
</dbReference>
<keyword evidence="1" id="KW-0472">Membrane</keyword>
<feature type="transmembrane region" description="Helical" evidence="1">
    <location>
        <begin position="67"/>
        <end position="85"/>
    </location>
</feature>
<gene>
    <name evidence="2" type="ORF">PLOB_00018469</name>
</gene>
<keyword evidence="1" id="KW-0812">Transmembrane</keyword>
<dbReference type="Proteomes" id="UP001159405">
    <property type="component" value="Unassembled WGS sequence"/>
</dbReference>
<comment type="caution">
    <text evidence="2">The sequence shown here is derived from an EMBL/GenBank/DDBJ whole genome shotgun (WGS) entry which is preliminary data.</text>
</comment>
<organism evidence="2 3">
    <name type="scientific">Porites lobata</name>
    <dbReference type="NCBI Taxonomy" id="104759"/>
    <lineage>
        <taxon>Eukaryota</taxon>
        <taxon>Metazoa</taxon>
        <taxon>Cnidaria</taxon>
        <taxon>Anthozoa</taxon>
        <taxon>Hexacorallia</taxon>
        <taxon>Scleractinia</taxon>
        <taxon>Fungiina</taxon>
        <taxon>Poritidae</taxon>
        <taxon>Porites</taxon>
    </lineage>
</organism>
<evidence type="ECO:0000313" key="2">
    <source>
        <dbReference type="EMBL" id="CAH3176826.1"/>
    </source>
</evidence>
<evidence type="ECO:0000313" key="3">
    <source>
        <dbReference type="Proteomes" id="UP001159405"/>
    </source>
</evidence>
<name>A0ABN8RHA0_9CNID</name>
<keyword evidence="3" id="KW-1185">Reference proteome</keyword>
<accession>A0ABN8RHA0</accession>
<keyword evidence="1" id="KW-1133">Transmembrane helix</keyword>
<protein>
    <submittedName>
        <fullName evidence="2">Uncharacterized protein</fullName>
    </submittedName>
</protein>
<evidence type="ECO:0000256" key="1">
    <source>
        <dbReference type="SAM" id="Phobius"/>
    </source>
</evidence>
<sequence length="145" mass="16711">MFLDANMSNEVEQKLKENFPNSIKEKFLAELHPRAKRAKCTGAGRGTQQSLMGTLRPMLMLVFNMKTFARVIIIVFLLTTVSSTFRDDQAEVRRNADIQVPEGCHWPSHYIECMMEEKKKDHLIIMILKASVTNLPVHRDGCLRY</sequence>
<proteinExistence type="predicted"/>
<feature type="non-terminal residue" evidence="2">
    <location>
        <position position="145"/>
    </location>
</feature>